<protein>
    <submittedName>
        <fullName evidence="5">Glycogen debranching protein GlgX</fullName>
    </submittedName>
</protein>
<comment type="caution">
    <text evidence="5">The sequence shown here is derived from an EMBL/GenBank/DDBJ whole genome shotgun (WGS) entry which is preliminary data.</text>
</comment>
<dbReference type="InterPro" id="IPR006047">
    <property type="entry name" value="GH13_cat_dom"/>
</dbReference>
<dbReference type="Gene3D" id="3.20.20.80">
    <property type="entry name" value="Glycosidases"/>
    <property type="match status" value="1"/>
</dbReference>
<dbReference type="RefSeq" id="WP_208393899.1">
    <property type="nucleotide sequence ID" value="NZ_BAAADD010000006.1"/>
</dbReference>
<dbReference type="SMART" id="SM00642">
    <property type="entry name" value="Aamy"/>
    <property type="match status" value="1"/>
</dbReference>
<gene>
    <name evidence="5" type="primary">glgX_2</name>
    <name evidence="5" type="ORF">GCM10008942_23730</name>
</gene>
<dbReference type="Gene3D" id="2.60.40.10">
    <property type="entry name" value="Immunoglobulins"/>
    <property type="match status" value="1"/>
</dbReference>
<dbReference type="InterPro" id="IPR014756">
    <property type="entry name" value="Ig_E-set"/>
</dbReference>
<evidence type="ECO:0000259" key="4">
    <source>
        <dbReference type="SMART" id="SM00642"/>
    </source>
</evidence>
<dbReference type="SUPFAM" id="SSF51445">
    <property type="entry name" value="(Trans)glycosidases"/>
    <property type="match status" value="1"/>
</dbReference>
<dbReference type="Gene3D" id="2.60.40.1180">
    <property type="entry name" value="Golgi alpha-mannosidase II"/>
    <property type="match status" value="1"/>
</dbReference>
<dbReference type="NCBIfam" id="TIGR02100">
    <property type="entry name" value="glgX_debranch"/>
    <property type="match status" value="1"/>
</dbReference>
<keyword evidence="6" id="KW-1185">Reference proteome</keyword>
<dbReference type="CDD" id="cd11326">
    <property type="entry name" value="AmyAc_Glg_debranch"/>
    <property type="match status" value="1"/>
</dbReference>
<evidence type="ECO:0000313" key="6">
    <source>
        <dbReference type="Proteomes" id="UP001499951"/>
    </source>
</evidence>
<dbReference type="InterPro" id="IPR004193">
    <property type="entry name" value="Glyco_hydro_13_N"/>
</dbReference>
<dbReference type="InterPro" id="IPR044505">
    <property type="entry name" value="GlgX_Isoamylase_N_E_set"/>
</dbReference>
<evidence type="ECO:0000256" key="1">
    <source>
        <dbReference type="ARBA" id="ARBA00008061"/>
    </source>
</evidence>
<evidence type="ECO:0000256" key="3">
    <source>
        <dbReference type="ARBA" id="ARBA00023295"/>
    </source>
</evidence>
<organism evidence="5 6">
    <name type="scientific">Rhizomicrobium electricum</name>
    <dbReference type="NCBI Taxonomy" id="480070"/>
    <lineage>
        <taxon>Bacteria</taxon>
        <taxon>Pseudomonadati</taxon>
        <taxon>Pseudomonadota</taxon>
        <taxon>Alphaproteobacteria</taxon>
        <taxon>Micropepsales</taxon>
        <taxon>Micropepsaceae</taxon>
        <taxon>Rhizomicrobium</taxon>
    </lineage>
</organism>
<dbReference type="PANTHER" id="PTHR43002">
    <property type="entry name" value="GLYCOGEN DEBRANCHING ENZYME"/>
    <property type="match status" value="1"/>
</dbReference>
<dbReference type="SUPFAM" id="SSF51011">
    <property type="entry name" value="Glycosyl hydrolase domain"/>
    <property type="match status" value="1"/>
</dbReference>
<keyword evidence="2" id="KW-0378">Hydrolase</keyword>
<feature type="domain" description="Glycosyl hydrolase family 13 catalytic" evidence="4">
    <location>
        <begin position="189"/>
        <end position="570"/>
    </location>
</feature>
<dbReference type="SUPFAM" id="SSF81296">
    <property type="entry name" value="E set domains"/>
    <property type="match status" value="1"/>
</dbReference>
<dbReference type="Pfam" id="PF00128">
    <property type="entry name" value="Alpha-amylase"/>
    <property type="match status" value="1"/>
</dbReference>
<accession>A0ABN1ETR9</accession>
<dbReference type="InterPro" id="IPR011837">
    <property type="entry name" value="Glycogen_debranch_GlgX"/>
</dbReference>
<name>A0ABN1ETR9_9PROT</name>
<dbReference type="EMBL" id="BAAADD010000006">
    <property type="protein sequence ID" value="GAA0574266.1"/>
    <property type="molecule type" value="Genomic_DNA"/>
</dbReference>
<sequence>MTTGLRLSQGRPFPLGATFDGEGVNFALFSANATRIELCLFDDQEREYGRVDLPEKSEDVWFGYLKGAKPGQLYGYRVHGPYEPLAGHRFNPNKLLIDPYAKELTRPIAYDQRHCGFDPTDQRFDLSFDTRDSAPAVPKCRVLAEDFDWTGDPLLRTPRSHSVLYELNLRGYTMRHPGIDAGMRGSAAALASPEVIRYLKELGITAVELLPIHPFTTTSVQDKYGLREFWGYNSVNFFAVEPRYLASGGRAEFQRMVRVFHDAGIEVILDVVFNHSGEGNELGPTLSFRGIDNASYYWLADNKSRYRDLTGTGNTLNLAHPRVLQMVMDSLRYFVEHCHVDGFRFDLAVSLARDKGEFDPQSAFFACVLQDPVLVKTKMIAEPWDLGPGGYRLGGFPSRWSEWNDRFRNDVRRFWRGDARIGDLAVRLAGSSDVFCPPRRRPTAGVNFVTAHDGFTLEDLVSYNFKHNAANRENNRDGTDENFSWNCGVEGPTTNLNIQARRERQKRNLLATLLLSQGIPMLLAGDEFGRTQGGNNNAYCQDNETSWVDWQKLEENRDLVAFVRRLIWLRRDHPVFRRSFFFLGDPIDDSGIKDIVWLSPDGREMADADWHRPHAKVLGVRFAATGEMDVTSYTRRLDPHSFLLLVNAGEEPVNFVLPKVPVDKRWHWILDTAASDGEASGRFAAGTTFQLQAHALALFEGDV</sequence>
<proteinExistence type="inferred from homology"/>
<evidence type="ECO:0000313" key="5">
    <source>
        <dbReference type="EMBL" id="GAA0574266.1"/>
    </source>
</evidence>
<dbReference type="InterPro" id="IPR013783">
    <property type="entry name" value="Ig-like_fold"/>
</dbReference>
<dbReference type="InterPro" id="IPR013780">
    <property type="entry name" value="Glyco_hydro_b"/>
</dbReference>
<reference evidence="5 6" key="1">
    <citation type="journal article" date="2019" name="Int. J. Syst. Evol. Microbiol.">
        <title>The Global Catalogue of Microorganisms (GCM) 10K type strain sequencing project: providing services to taxonomists for standard genome sequencing and annotation.</title>
        <authorList>
            <consortium name="The Broad Institute Genomics Platform"/>
            <consortium name="The Broad Institute Genome Sequencing Center for Infectious Disease"/>
            <person name="Wu L."/>
            <person name="Ma J."/>
        </authorList>
    </citation>
    <scope>NUCLEOTIDE SEQUENCE [LARGE SCALE GENOMIC DNA]</scope>
    <source>
        <strain evidence="5 6">JCM 15089</strain>
    </source>
</reference>
<keyword evidence="3" id="KW-0326">Glycosidase</keyword>
<dbReference type="Pfam" id="PF02922">
    <property type="entry name" value="CBM_48"/>
    <property type="match status" value="1"/>
</dbReference>
<comment type="similarity">
    <text evidence="1">Belongs to the glycosyl hydrolase 13 family.</text>
</comment>
<dbReference type="Proteomes" id="UP001499951">
    <property type="component" value="Unassembled WGS sequence"/>
</dbReference>
<dbReference type="CDD" id="cd02856">
    <property type="entry name" value="E_set_GDE_Isoamylase_N"/>
    <property type="match status" value="1"/>
</dbReference>
<evidence type="ECO:0000256" key="2">
    <source>
        <dbReference type="ARBA" id="ARBA00022801"/>
    </source>
</evidence>
<dbReference type="InterPro" id="IPR017853">
    <property type="entry name" value="GH"/>
</dbReference>